<dbReference type="AlphaFoldDB" id="A0A2X2L6C2"/>
<dbReference type="Pfam" id="PF13404">
    <property type="entry name" value="HTH_AsnC-type"/>
    <property type="match status" value="1"/>
</dbReference>
<dbReference type="GO" id="GO:0043565">
    <property type="term" value="F:sequence-specific DNA binding"/>
    <property type="evidence" value="ECO:0007669"/>
    <property type="project" value="InterPro"/>
</dbReference>
<dbReference type="InterPro" id="IPR000485">
    <property type="entry name" value="AsnC-type_HTH_dom"/>
</dbReference>
<evidence type="ECO:0000256" key="2">
    <source>
        <dbReference type="ARBA" id="ARBA00023125"/>
    </source>
</evidence>
<keyword evidence="3" id="KW-0804">Transcription</keyword>
<keyword evidence="2" id="KW-0238">DNA-binding</keyword>
<dbReference type="SMART" id="SM00344">
    <property type="entry name" value="HTH_ASNC"/>
    <property type="match status" value="1"/>
</dbReference>
<dbReference type="PROSITE" id="PS50956">
    <property type="entry name" value="HTH_ASNC_2"/>
    <property type="match status" value="1"/>
</dbReference>
<sequence>MKLDEKDLMLLDLLQQDANISNKEIADRVNLSMTPVYERIKKLMATSVLKQKVFLLDRRKLYLNLMVLVSISMEKHSNESALLFMEEIQKFPEVVECFHVTGAFDYQIKVMVRDVDHYHEFNFNKLATIKGIRHMESYFVMKEIVNTTRLPIFL</sequence>
<evidence type="ECO:0000256" key="3">
    <source>
        <dbReference type="ARBA" id="ARBA00023163"/>
    </source>
</evidence>
<dbReference type="PANTHER" id="PTHR30154:SF34">
    <property type="entry name" value="TRANSCRIPTIONAL REGULATOR AZLB"/>
    <property type="match status" value="1"/>
</dbReference>
<dbReference type="RefSeq" id="WP_112374121.1">
    <property type="nucleotide sequence ID" value="NZ_CP069793.1"/>
</dbReference>
<dbReference type="SUPFAM" id="SSF46785">
    <property type="entry name" value="Winged helix' DNA-binding domain"/>
    <property type="match status" value="1"/>
</dbReference>
<proteinExistence type="predicted"/>
<dbReference type="InterPro" id="IPR019887">
    <property type="entry name" value="Tscrpt_reg_AsnC/Lrp_C"/>
</dbReference>
<dbReference type="Proteomes" id="UP000251241">
    <property type="component" value="Unassembled WGS sequence"/>
</dbReference>
<dbReference type="InterPro" id="IPR036390">
    <property type="entry name" value="WH_DNA-bd_sf"/>
</dbReference>
<protein>
    <submittedName>
        <fullName evidence="4">Leucine-responsive regulatory protein</fullName>
    </submittedName>
</protein>
<dbReference type="SUPFAM" id="SSF54909">
    <property type="entry name" value="Dimeric alpha+beta barrel"/>
    <property type="match status" value="1"/>
</dbReference>
<dbReference type="Pfam" id="PF01037">
    <property type="entry name" value="AsnC_trans_reg"/>
    <property type="match status" value="1"/>
</dbReference>
<gene>
    <name evidence="4" type="primary">lrp_2</name>
    <name evidence="4" type="ORF">NCTC11343_01284</name>
</gene>
<organism evidence="4 5">
    <name type="scientific">Sphingobacterium multivorum</name>
    <dbReference type="NCBI Taxonomy" id="28454"/>
    <lineage>
        <taxon>Bacteria</taxon>
        <taxon>Pseudomonadati</taxon>
        <taxon>Bacteroidota</taxon>
        <taxon>Sphingobacteriia</taxon>
        <taxon>Sphingobacteriales</taxon>
        <taxon>Sphingobacteriaceae</taxon>
        <taxon>Sphingobacterium</taxon>
    </lineage>
</organism>
<dbReference type="GO" id="GO:0005829">
    <property type="term" value="C:cytosol"/>
    <property type="evidence" value="ECO:0007669"/>
    <property type="project" value="TreeGrafter"/>
</dbReference>
<evidence type="ECO:0000256" key="1">
    <source>
        <dbReference type="ARBA" id="ARBA00023015"/>
    </source>
</evidence>
<dbReference type="GO" id="GO:0043200">
    <property type="term" value="P:response to amino acid"/>
    <property type="evidence" value="ECO:0007669"/>
    <property type="project" value="TreeGrafter"/>
</dbReference>
<accession>A0A2X2L6C2</accession>
<dbReference type="InterPro" id="IPR011008">
    <property type="entry name" value="Dimeric_a/b-barrel"/>
</dbReference>
<evidence type="ECO:0000313" key="5">
    <source>
        <dbReference type="Proteomes" id="UP000251241"/>
    </source>
</evidence>
<dbReference type="PRINTS" id="PR00033">
    <property type="entry name" value="HTHASNC"/>
</dbReference>
<name>A0A2X2L6C2_SPHMU</name>
<dbReference type="InterPro" id="IPR019888">
    <property type="entry name" value="Tscrpt_reg_AsnC-like"/>
</dbReference>
<dbReference type="EMBL" id="UAUU01000003">
    <property type="protein sequence ID" value="SPZ84740.1"/>
    <property type="molecule type" value="Genomic_DNA"/>
</dbReference>
<keyword evidence="1" id="KW-0805">Transcription regulation</keyword>
<evidence type="ECO:0000313" key="4">
    <source>
        <dbReference type="EMBL" id="SPZ84740.1"/>
    </source>
</evidence>
<reference evidence="4 5" key="1">
    <citation type="submission" date="2018-06" db="EMBL/GenBank/DDBJ databases">
        <authorList>
            <consortium name="Pathogen Informatics"/>
            <person name="Doyle S."/>
        </authorList>
    </citation>
    <scope>NUCLEOTIDE SEQUENCE [LARGE SCALE GENOMIC DNA]</scope>
    <source>
        <strain evidence="4 5">NCTC11343</strain>
    </source>
</reference>
<dbReference type="Gene3D" id="3.30.70.920">
    <property type="match status" value="1"/>
</dbReference>
<dbReference type="Gene3D" id="1.10.10.10">
    <property type="entry name" value="Winged helix-like DNA-binding domain superfamily/Winged helix DNA-binding domain"/>
    <property type="match status" value="1"/>
</dbReference>
<dbReference type="PANTHER" id="PTHR30154">
    <property type="entry name" value="LEUCINE-RESPONSIVE REGULATORY PROTEIN"/>
    <property type="match status" value="1"/>
</dbReference>
<dbReference type="InterPro" id="IPR036388">
    <property type="entry name" value="WH-like_DNA-bd_sf"/>
</dbReference>
<dbReference type="GeneID" id="97180716"/>